<dbReference type="GO" id="GO:0003677">
    <property type="term" value="F:DNA binding"/>
    <property type="evidence" value="ECO:0007669"/>
    <property type="project" value="UniProtKB-KW"/>
</dbReference>
<evidence type="ECO:0000256" key="2">
    <source>
        <dbReference type="ARBA" id="ARBA00022490"/>
    </source>
</evidence>
<dbReference type="PANTHER" id="PTHR33164">
    <property type="entry name" value="TRANSCRIPTIONAL REGULATOR, MARR FAMILY"/>
    <property type="match status" value="1"/>
</dbReference>
<sequence>MHDSERLLLENQLCFALHSTSLAMTQLYKEHLEAIGLTYTQYTVMLVLWEKDNLTLKEIADRLRQKSGSLTPVIKRMENEGLVRRCRGIEDDRSLSIQLTDKGHKLREQGLEVNRCVSGASGMSYDDMRELKDKLVRIREIISKK</sequence>
<dbReference type="InterPro" id="IPR036390">
    <property type="entry name" value="WH_DNA-bd_sf"/>
</dbReference>
<dbReference type="InterPro" id="IPR036388">
    <property type="entry name" value="WH-like_DNA-bd_sf"/>
</dbReference>
<dbReference type="FunFam" id="1.10.10.10:FF:000163">
    <property type="entry name" value="MarR family transcriptional regulator"/>
    <property type="match status" value="1"/>
</dbReference>
<dbReference type="AlphaFoldDB" id="A0A839IXF5"/>
<accession>A0A839IXF5</accession>
<feature type="domain" description="HTH marR-type" evidence="6">
    <location>
        <begin position="10"/>
        <end position="140"/>
    </location>
</feature>
<dbReference type="InterPro" id="IPR039422">
    <property type="entry name" value="MarR/SlyA-like"/>
</dbReference>
<proteinExistence type="predicted"/>
<gene>
    <name evidence="7" type="ORF">H4O21_23790</name>
</gene>
<evidence type="ECO:0000256" key="1">
    <source>
        <dbReference type="ARBA" id="ARBA00004496"/>
    </source>
</evidence>
<dbReference type="GO" id="GO:0006950">
    <property type="term" value="P:response to stress"/>
    <property type="evidence" value="ECO:0007669"/>
    <property type="project" value="TreeGrafter"/>
</dbReference>
<dbReference type="PROSITE" id="PS50995">
    <property type="entry name" value="HTH_MARR_2"/>
    <property type="match status" value="1"/>
</dbReference>
<keyword evidence="2" id="KW-0963">Cytoplasm</keyword>
<dbReference type="GO" id="GO:0003700">
    <property type="term" value="F:DNA-binding transcription factor activity"/>
    <property type="evidence" value="ECO:0007669"/>
    <property type="project" value="InterPro"/>
</dbReference>
<protein>
    <submittedName>
        <fullName evidence="7">MarR family transcriptional regulator</fullName>
    </submittedName>
</protein>
<dbReference type="Proteomes" id="UP000565262">
    <property type="component" value="Unassembled WGS sequence"/>
</dbReference>
<reference evidence="7 8" key="1">
    <citation type="submission" date="2020-08" db="EMBL/GenBank/DDBJ databases">
        <title>Oceanospirillum sp. nov. isolated from marine sediment.</title>
        <authorList>
            <person name="Ji X."/>
        </authorList>
    </citation>
    <scope>NUCLEOTIDE SEQUENCE [LARGE SCALE GENOMIC DNA]</scope>
    <source>
        <strain evidence="7 8">D5</strain>
    </source>
</reference>
<evidence type="ECO:0000256" key="5">
    <source>
        <dbReference type="ARBA" id="ARBA00023163"/>
    </source>
</evidence>
<keyword evidence="5" id="KW-0804">Transcription</keyword>
<evidence type="ECO:0000256" key="3">
    <source>
        <dbReference type="ARBA" id="ARBA00023015"/>
    </source>
</evidence>
<keyword evidence="4" id="KW-0238">DNA-binding</keyword>
<dbReference type="SUPFAM" id="SSF46785">
    <property type="entry name" value="Winged helix' DNA-binding domain"/>
    <property type="match status" value="1"/>
</dbReference>
<keyword evidence="8" id="KW-1185">Reference proteome</keyword>
<organism evidence="7 8">
    <name type="scientific">Oceanospirillum sediminis</name>
    <dbReference type="NCBI Taxonomy" id="2760088"/>
    <lineage>
        <taxon>Bacteria</taxon>
        <taxon>Pseudomonadati</taxon>
        <taxon>Pseudomonadota</taxon>
        <taxon>Gammaproteobacteria</taxon>
        <taxon>Oceanospirillales</taxon>
        <taxon>Oceanospirillaceae</taxon>
        <taxon>Oceanospirillum</taxon>
    </lineage>
</organism>
<evidence type="ECO:0000313" key="7">
    <source>
        <dbReference type="EMBL" id="MBB1489638.1"/>
    </source>
</evidence>
<dbReference type="PANTHER" id="PTHR33164:SF5">
    <property type="entry name" value="ORGANIC HYDROPEROXIDE RESISTANCE TRANSCRIPTIONAL REGULATOR"/>
    <property type="match status" value="1"/>
</dbReference>
<evidence type="ECO:0000256" key="4">
    <source>
        <dbReference type="ARBA" id="ARBA00023125"/>
    </source>
</evidence>
<dbReference type="InterPro" id="IPR055166">
    <property type="entry name" value="Transc_reg_Sar_Rot_HTH"/>
</dbReference>
<evidence type="ECO:0000259" key="6">
    <source>
        <dbReference type="PROSITE" id="PS50995"/>
    </source>
</evidence>
<dbReference type="SMART" id="SM00347">
    <property type="entry name" value="HTH_MARR"/>
    <property type="match status" value="1"/>
</dbReference>
<dbReference type="InterPro" id="IPR000835">
    <property type="entry name" value="HTH_MarR-typ"/>
</dbReference>
<name>A0A839IXF5_9GAMM</name>
<comment type="subcellular location">
    <subcellularLocation>
        <location evidence="1">Cytoplasm</location>
    </subcellularLocation>
</comment>
<dbReference type="Gene3D" id="1.10.10.10">
    <property type="entry name" value="Winged helix-like DNA-binding domain superfamily/Winged helix DNA-binding domain"/>
    <property type="match status" value="1"/>
</dbReference>
<dbReference type="PRINTS" id="PR00598">
    <property type="entry name" value="HTHMARR"/>
</dbReference>
<evidence type="ECO:0000313" key="8">
    <source>
        <dbReference type="Proteomes" id="UP000565262"/>
    </source>
</evidence>
<keyword evidence="3" id="KW-0805">Transcription regulation</keyword>
<dbReference type="GO" id="GO:0005737">
    <property type="term" value="C:cytoplasm"/>
    <property type="evidence" value="ECO:0007669"/>
    <property type="project" value="UniProtKB-SubCell"/>
</dbReference>
<dbReference type="EMBL" id="JACJFM010000068">
    <property type="protein sequence ID" value="MBB1489638.1"/>
    <property type="molecule type" value="Genomic_DNA"/>
</dbReference>
<comment type="caution">
    <text evidence="7">The sequence shown here is derived from an EMBL/GenBank/DDBJ whole genome shotgun (WGS) entry which is preliminary data.</text>
</comment>
<dbReference type="Pfam" id="PF22381">
    <property type="entry name" value="Staph_reg_Sar_Rot"/>
    <property type="match status" value="1"/>
</dbReference>